<dbReference type="PANTHER" id="PTHR30121:SF6">
    <property type="entry name" value="SLR6007 PROTEIN"/>
    <property type="match status" value="1"/>
</dbReference>
<dbReference type="InterPro" id="IPR043964">
    <property type="entry name" value="P-loop_TraG"/>
</dbReference>
<dbReference type="InterPro" id="IPR027417">
    <property type="entry name" value="P-loop_NTPase"/>
</dbReference>
<name>A0A2H0TDF3_9BACT</name>
<dbReference type="AlphaFoldDB" id="A0A2H0TDF3"/>
<protein>
    <submittedName>
        <fullName evidence="3">Conjugal transfer protein TraC</fullName>
    </submittedName>
</protein>
<dbReference type="NCBIfam" id="NF045971">
    <property type="entry name" value="conju_CD1110"/>
    <property type="match status" value="1"/>
</dbReference>
<evidence type="ECO:0000256" key="1">
    <source>
        <dbReference type="SAM" id="Coils"/>
    </source>
</evidence>
<organism evidence="3 4">
    <name type="scientific">Candidatus Niyogibacteria bacterium CG10_big_fil_rev_8_21_14_0_10_46_36</name>
    <dbReference type="NCBI Taxonomy" id="1974726"/>
    <lineage>
        <taxon>Bacteria</taxon>
        <taxon>Candidatus Niyogiibacteriota</taxon>
    </lineage>
</organism>
<dbReference type="Gene3D" id="1.10.8.730">
    <property type="match status" value="1"/>
</dbReference>
<feature type="coiled-coil region" evidence="1">
    <location>
        <begin position="97"/>
        <end position="176"/>
    </location>
</feature>
<gene>
    <name evidence="3" type="ORF">COU47_02415</name>
</gene>
<proteinExistence type="predicted"/>
<comment type="caution">
    <text evidence="3">The sequence shown here is derived from an EMBL/GenBank/DDBJ whole genome shotgun (WGS) entry which is preliminary data.</text>
</comment>
<dbReference type="InterPro" id="IPR051162">
    <property type="entry name" value="T4SS_component"/>
</dbReference>
<evidence type="ECO:0000313" key="4">
    <source>
        <dbReference type="Proteomes" id="UP000231503"/>
    </source>
</evidence>
<reference evidence="4" key="1">
    <citation type="submission" date="2017-09" db="EMBL/GenBank/DDBJ databases">
        <title>Depth-based differentiation of microbial function through sediment-hosted aquifers and enrichment of novel symbionts in the deep terrestrial subsurface.</title>
        <authorList>
            <person name="Probst A.J."/>
            <person name="Ladd B."/>
            <person name="Jarett J.K."/>
            <person name="Geller-Mcgrath D.E."/>
            <person name="Sieber C.M.K."/>
            <person name="Emerson J.B."/>
            <person name="Anantharaman K."/>
            <person name="Thomas B.C."/>
            <person name="Malmstrom R."/>
            <person name="Stieglmeier M."/>
            <person name="Klingl A."/>
            <person name="Woyke T."/>
            <person name="Ryan C.M."/>
            <person name="Banfield J.F."/>
        </authorList>
    </citation>
    <scope>NUCLEOTIDE SEQUENCE [LARGE SCALE GENOMIC DNA]</scope>
</reference>
<dbReference type="Pfam" id="PF19044">
    <property type="entry name" value="P-loop_TraG"/>
    <property type="match status" value="2"/>
</dbReference>
<dbReference type="SUPFAM" id="SSF52540">
    <property type="entry name" value="P-loop containing nucleoside triphosphate hydrolases"/>
    <property type="match status" value="1"/>
</dbReference>
<dbReference type="Gene3D" id="3.40.50.300">
    <property type="entry name" value="P-loop containing nucleotide triphosphate hydrolases"/>
    <property type="match status" value="1"/>
</dbReference>
<sequence length="608" mass="68938">MVFGFGKKKKEEKDDILAIFPEQIYETGLLELRDVIAPSALEISSNFVKLGEKFTRTIYVFSYPRFLSVNWFSPVINLDRVFDVALFVHPIDTAEVLRQLQKKVAEVQSQIHIREEKGFVRDPVLDTAYGDLETLRDKLQQAQEHLFSFGLYITLYADSIEELNKTESEVRSLLESKLVYTKPALFRQEQGLVAVFPFGSDQLEVNSRLNSSPLSSIFPFVSFDLTSNRGVLYGVNRHNNSLVLFDRYSLENYNSVIFGKAGGGKSYATKLEVLRALMFEGEVIVIDPEREYEYLAETTDGRYFNISLSSNHHINPFDLPVPQEDESTAEILREHIINLIGLFRIMMGGLSPQEDAILDQAITETYASRDITAESDLAGVIPPTLSDLELILANMEGGESLAMRLRKYTQGTWADFINKPTNVDINKKMVVFSVRDMSDELRPVAIYLIVHHIWNVIRRNLKKRLLVVDEAWWIMKEEDGASFLFGIAKRARKYYLGVATVTQDVGDFLRSPYGIPIITNSSMQLLLKQSPATIDLVQETFNLTEEEKFLLLEAEVGEGIFFAGLKHVAIKIIASYTEDQIITSDPAQLLAIKKAKQEFKSTQGESNS</sequence>
<evidence type="ECO:0000259" key="2">
    <source>
        <dbReference type="Pfam" id="PF19044"/>
    </source>
</evidence>
<dbReference type="PANTHER" id="PTHR30121">
    <property type="entry name" value="UNCHARACTERIZED PROTEIN YJGR-RELATED"/>
    <property type="match status" value="1"/>
</dbReference>
<dbReference type="Proteomes" id="UP000231503">
    <property type="component" value="Unassembled WGS sequence"/>
</dbReference>
<feature type="domain" description="TraG P-loop" evidence="2">
    <location>
        <begin position="403"/>
        <end position="553"/>
    </location>
</feature>
<keyword evidence="1" id="KW-0175">Coiled coil</keyword>
<dbReference type="EMBL" id="PFCO01000005">
    <property type="protein sequence ID" value="PIR69586.1"/>
    <property type="molecule type" value="Genomic_DNA"/>
</dbReference>
<accession>A0A2H0TDF3</accession>
<feature type="domain" description="TraG P-loop" evidence="2">
    <location>
        <begin position="249"/>
        <end position="363"/>
    </location>
</feature>
<evidence type="ECO:0000313" key="3">
    <source>
        <dbReference type="EMBL" id="PIR69586.1"/>
    </source>
</evidence>